<dbReference type="RefSeq" id="WP_092052536.1">
    <property type="nucleotide sequence ID" value="NZ_FOQD01000013.1"/>
</dbReference>
<comment type="similarity">
    <text evidence="1 6">Belongs to the VapD ribonuclease family.</text>
</comment>
<dbReference type="EC" id="3.1.-.-" evidence="6"/>
<evidence type="ECO:0000256" key="1">
    <source>
        <dbReference type="ARBA" id="ARBA00009653"/>
    </source>
</evidence>
<dbReference type="Gene3D" id="3.30.70.240">
    <property type="match status" value="1"/>
</dbReference>
<dbReference type="OrthoDB" id="8611858at2"/>
<reference evidence="8" key="1">
    <citation type="submission" date="2016-10" db="EMBL/GenBank/DDBJ databases">
        <authorList>
            <person name="Varghese N."/>
            <person name="Submissions S."/>
        </authorList>
    </citation>
    <scope>NUCLEOTIDE SEQUENCE [LARGE SCALE GENOMIC DNA]</scope>
    <source>
        <strain evidence="8">DSM 26348</strain>
    </source>
</reference>
<proteinExistence type="inferred from homology"/>
<evidence type="ECO:0000256" key="3">
    <source>
        <dbReference type="ARBA" id="ARBA00022722"/>
    </source>
</evidence>
<comment type="function">
    <text evidence="6">Cleaves ssRNA, mostly between U:A.</text>
</comment>
<keyword evidence="5" id="KW-0843">Virulence</keyword>
<dbReference type="GO" id="GO:0016787">
    <property type="term" value="F:hydrolase activity"/>
    <property type="evidence" value="ECO:0007669"/>
    <property type="project" value="UniProtKB-KW"/>
</dbReference>
<accession>A0A1I3M355</accession>
<evidence type="ECO:0000313" key="8">
    <source>
        <dbReference type="Proteomes" id="UP000199518"/>
    </source>
</evidence>
<evidence type="ECO:0000256" key="2">
    <source>
        <dbReference type="ARBA" id="ARBA00011738"/>
    </source>
</evidence>
<protein>
    <recommendedName>
        <fullName evidence="6">Endoribonuclease VapD</fullName>
        <ecNumber evidence="6">3.1.-.-</ecNumber>
    </recommendedName>
</protein>
<sequence>MYAIAFDLDTEALELNYGSPSFNNAYADIRKVLTTRHNFKWQQGSVYFGDPEKVNAVTCVLAAMDLAQTYSWFAPSVRDIRMLRIEEQNDLMTAVQQAVKQ</sequence>
<dbReference type="Pfam" id="PF09827">
    <property type="entry name" value="CRISPR_Cas2"/>
    <property type="match status" value="1"/>
</dbReference>
<keyword evidence="3 6" id="KW-0540">Nuclease</keyword>
<dbReference type="InterPro" id="IPR016368">
    <property type="entry name" value="VapD"/>
</dbReference>
<dbReference type="EMBL" id="FOQD01000013">
    <property type="protein sequence ID" value="SFI91408.1"/>
    <property type="molecule type" value="Genomic_DNA"/>
</dbReference>
<dbReference type="GO" id="GO:0004518">
    <property type="term" value="F:nuclease activity"/>
    <property type="evidence" value="ECO:0007669"/>
    <property type="project" value="UniProtKB-UniRule"/>
</dbReference>
<keyword evidence="4 6" id="KW-0378">Hydrolase</keyword>
<dbReference type="PIRSF" id="PIRSF002882">
    <property type="entry name" value="VapD"/>
    <property type="match status" value="1"/>
</dbReference>
<organism evidence="7 8">
    <name type="scientific">Planctomicrobium piriforme</name>
    <dbReference type="NCBI Taxonomy" id="1576369"/>
    <lineage>
        <taxon>Bacteria</taxon>
        <taxon>Pseudomonadati</taxon>
        <taxon>Planctomycetota</taxon>
        <taxon>Planctomycetia</taxon>
        <taxon>Planctomycetales</taxon>
        <taxon>Planctomycetaceae</taxon>
        <taxon>Planctomicrobium</taxon>
    </lineage>
</organism>
<evidence type="ECO:0000256" key="4">
    <source>
        <dbReference type="ARBA" id="ARBA00022801"/>
    </source>
</evidence>
<dbReference type="Proteomes" id="UP000199518">
    <property type="component" value="Unassembled WGS sequence"/>
</dbReference>
<name>A0A1I3M355_9PLAN</name>
<gene>
    <name evidence="7" type="ORF">SAMN05421753_113143</name>
</gene>
<dbReference type="InterPro" id="IPR019199">
    <property type="entry name" value="Virulence_VapD/CRISPR_Cas2"/>
</dbReference>
<evidence type="ECO:0000256" key="5">
    <source>
        <dbReference type="ARBA" id="ARBA00023026"/>
    </source>
</evidence>
<comment type="subunit">
    <text evidence="2 6">Homodimer.</text>
</comment>
<evidence type="ECO:0000256" key="6">
    <source>
        <dbReference type="PIRNR" id="PIRNR002882"/>
    </source>
</evidence>
<evidence type="ECO:0000313" key="7">
    <source>
        <dbReference type="EMBL" id="SFI91408.1"/>
    </source>
</evidence>
<dbReference type="AlphaFoldDB" id="A0A1I3M355"/>
<keyword evidence="8" id="KW-1185">Reference proteome</keyword>
<dbReference type="GO" id="GO:0003723">
    <property type="term" value="F:RNA binding"/>
    <property type="evidence" value="ECO:0007669"/>
    <property type="project" value="InterPro"/>
</dbReference>